<evidence type="ECO:0000313" key="1">
    <source>
        <dbReference type="EMBL" id="MEQ2544495.1"/>
    </source>
</evidence>
<keyword evidence="2" id="KW-1185">Reference proteome</keyword>
<reference evidence="1 2" key="1">
    <citation type="submission" date="2024-03" db="EMBL/GenBank/DDBJ databases">
        <title>Human intestinal bacterial collection.</title>
        <authorList>
            <person name="Pauvert C."/>
            <person name="Hitch T.C.A."/>
            <person name="Clavel T."/>
        </authorList>
    </citation>
    <scope>NUCLEOTIDE SEQUENCE [LARGE SCALE GENOMIC DNA]</scope>
    <source>
        <strain evidence="1 2">CLA-KB-H122</strain>
    </source>
</reference>
<dbReference type="PANTHER" id="PTHR35145">
    <property type="entry name" value="CYTOPLASMIC PROTEIN-RELATED"/>
    <property type="match status" value="1"/>
</dbReference>
<dbReference type="Pfam" id="PF04237">
    <property type="entry name" value="YjbR"/>
    <property type="match status" value="1"/>
</dbReference>
<organism evidence="1 2">
    <name type="scientific">Alistipes intestinihominis</name>
    <dbReference type="NCBI Taxonomy" id="3133172"/>
    <lineage>
        <taxon>Bacteria</taxon>
        <taxon>Pseudomonadati</taxon>
        <taxon>Bacteroidota</taxon>
        <taxon>Bacteroidia</taxon>
        <taxon>Bacteroidales</taxon>
        <taxon>Rikenellaceae</taxon>
        <taxon>Alistipes</taxon>
    </lineage>
</organism>
<proteinExistence type="predicted"/>
<dbReference type="InterPro" id="IPR007351">
    <property type="entry name" value="YjbR"/>
</dbReference>
<evidence type="ECO:0000313" key="2">
    <source>
        <dbReference type="Proteomes" id="UP001460202"/>
    </source>
</evidence>
<dbReference type="InterPro" id="IPR058532">
    <property type="entry name" value="YjbR/MT2646/Rv2570-like"/>
</dbReference>
<dbReference type="RefSeq" id="WP_129650525.1">
    <property type="nucleotide sequence ID" value="NZ_JBBMFL010000005.1"/>
</dbReference>
<comment type="caution">
    <text evidence="1">The sequence shown here is derived from an EMBL/GenBank/DDBJ whole genome shotgun (WGS) entry which is preliminary data.</text>
</comment>
<keyword evidence="1" id="KW-0238">DNA-binding</keyword>
<dbReference type="GeneID" id="78179000"/>
<name>A0ABV1GVZ1_9BACT</name>
<protein>
    <submittedName>
        <fullName evidence="1">MmcQ/YjbR family DNA-binding protein</fullName>
    </submittedName>
</protein>
<dbReference type="EMBL" id="JBBMFL010000005">
    <property type="protein sequence ID" value="MEQ2544495.1"/>
    <property type="molecule type" value="Genomic_DNA"/>
</dbReference>
<dbReference type="Gene3D" id="3.90.1150.30">
    <property type="match status" value="1"/>
</dbReference>
<accession>A0ABV1GVZ1</accession>
<sequence length="128" mass="15111">MNVEEFRTYCLSFAGTHDDFPFGKSSSDYDRDILVFYVLDKWFCFVNAVAWDFCNLRCAPERIPELRERYEGIGPGWHMNKKHWISVRFDSDVPGQLLKELVRQSYELATAHLTKKQRAELAEKDKQL</sequence>
<gene>
    <name evidence="1" type="ORF">WMO46_05990</name>
</gene>
<dbReference type="Proteomes" id="UP001460202">
    <property type="component" value="Unassembled WGS sequence"/>
</dbReference>
<dbReference type="PANTHER" id="PTHR35145:SF1">
    <property type="entry name" value="CYTOPLASMIC PROTEIN"/>
    <property type="match status" value="1"/>
</dbReference>
<dbReference type="SUPFAM" id="SSF142906">
    <property type="entry name" value="YjbR-like"/>
    <property type="match status" value="1"/>
</dbReference>
<dbReference type="InterPro" id="IPR038056">
    <property type="entry name" value="YjbR-like_sf"/>
</dbReference>
<dbReference type="GO" id="GO:0003677">
    <property type="term" value="F:DNA binding"/>
    <property type="evidence" value="ECO:0007669"/>
    <property type="project" value="UniProtKB-KW"/>
</dbReference>